<dbReference type="KEGG" id="ltr:EVS81_05715"/>
<evidence type="ECO:0000313" key="2">
    <source>
        <dbReference type="Proteomes" id="UP000289260"/>
    </source>
</evidence>
<sequence length="171" mass="18880">MSSQDSLTEAMYHFRKRKPLVDGDVVSRKRLLIEESLNDIIDSFKGDVDFPGTDEHDRHVHAAAVGCQAKYLLTDDNGFGDIEPDELPYEVHTADSFFSLIAENAPSLIDAVIVRQVKYFTERGSRLTLVEGLTAAGCSTFATCVQQHVERMALGESTHDIATRLTPAASH</sequence>
<gene>
    <name evidence="1" type="ORF">EVS81_05715</name>
</gene>
<reference evidence="1 2" key="1">
    <citation type="submission" date="2019-02" db="EMBL/GenBank/DDBJ databases">
        <authorList>
            <person name="Sun L."/>
            <person name="Pan D."/>
            <person name="Wu X."/>
        </authorList>
    </citation>
    <scope>NUCLEOTIDE SEQUENCE [LARGE SCALE GENOMIC DNA]</scope>
    <source>
        <strain evidence="1 2">JW-1</strain>
    </source>
</reference>
<organism evidence="1 2">
    <name type="scientific">Leucobacter triazinivorans</name>
    <dbReference type="NCBI Taxonomy" id="1784719"/>
    <lineage>
        <taxon>Bacteria</taxon>
        <taxon>Bacillati</taxon>
        <taxon>Actinomycetota</taxon>
        <taxon>Actinomycetes</taxon>
        <taxon>Micrococcales</taxon>
        <taxon>Microbacteriaceae</taxon>
        <taxon>Leucobacter</taxon>
    </lineage>
</organism>
<keyword evidence="2" id="KW-1185">Reference proteome</keyword>
<dbReference type="EMBL" id="CP035806">
    <property type="protein sequence ID" value="QBE48397.1"/>
    <property type="molecule type" value="Genomic_DNA"/>
</dbReference>
<dbReference type="RefSeq" id="WP_130109535.1">
    <property type="nucleotide sequence ID" value="NZ_CP035806.1"/>
</dbReference>
<protein>
    <submittedName>
        <fullName evidence="1">PIN domain-containing protein</fullName>
    </submittedName>
</protein>
<dbReference type="Proteomes" id="UP000289260">
    <property type="component" value="Chromosome"/>
</dbReference>
<proteinExistence type="predicted"/>
<dbReference type="OrthoDB" id="211933at2"/>
<dbReference type="AlphaFoldDB" id="A0A4P6KDK7"/>
<accession>A0A4P6KDK7</accession>
<evidence type="ECO:0000313" key="1">
    <source>
        <dbReference type="EMBL" id="QBE48397.1"/>
    </source>
</evidence>
<name>A0A4P6KDK7_9MICO</name>